<reference evidence="4" key="2">
    <citation type="submission" date="2020-09" db="EMBL/GenBank/DDBJ databases">
        <authorList>
            <person name="Sun Q."/>
            <person name="Zhou Y."/>
        </authorList>
    </citation>
    <scope>NUCLEOTIDE SEQUENCE</scope>
    <source>
        <strain evidence="4">CGMCC 1.14988</strain>
    </source>
</reference>
<feature type="compositionally biased region" description="Basic and acidic residues" evidence="2">
    <location>
        <begin position="1"/>
        <end position="12"/>
    </location>
</feature>
<dbReference type="PANTHER" id="PTHR43169">
    <property type="entry name" value="EXSB FAMILY PROTEIN"/>
    <property type="match status" value="1"/>
</dbReference>
<organism evidence="4 5">
    <name type="scientific">Egicoccus halophilus</name>
    <dbReference type="NCBI Taxonomy" id="1670830"/>
    <lineage>
        <taxon>Bacteria</taxon>
        <taxon>Bacillati</taxon>
        <taxon>Actinomycetota</taxon>
        <taxon>Nitriliruptoria</taxon>
        <taxon>Egicoccales</taxon>
        <taxon>Egicoccaceae</taxon>
        <taxon>Egicoccus</taxon>
    </lineage>
</organism>
<dbReference type="SUPFAM" id="SSF52402">
    <property type="entry name" value="Adenine nucleotide alpha hydrolases-like"/>
    <property type="match status" value="1"/>
</dbReference>
<dbReference type="RefSeq" id="WP_130648135.1">
    <property type="nucleotide sequence ID" value="NZ_BMHA01000001.1"/>
</dbReference>
<dbReference type="CDD" id="cd01990">
    <property type="entry name" value="LarE-like"/>
    <property type="match status" value="1"/>
</dbReference>
<dbReference type="InterPro" id="IPR014729">
    <property type="entry name" value="Rossmann-like_a/b/a_fold"/>
</dbReference>
<feature type="domain" description="NAD/GMP synthase" evidence="3">
    <location>
        <begin position="41"/>
        <end position="111"/>
    </location>
</feature>
<dbReference type="EMBL" id="BMHA01000001">
    <property type="protein sequence ID" value="GGI02557.1"/>
    <property type="molecule type" value="Genomic_DNA"/>
</dbReference>
<protein>
    <submittedName>
        <fullName evidence="4">Adenine nucleotide alpha hydrolase</fullName>
    </submittedName>
</protein>
<feature type="active site" description="Nucleophile and sulfur donor" evidence="1">
    <location>
        <position position="199"/>
    </location>
</feature>
<evidence type="ECO:0000313" key="5">
    <source>
        <dbReference type="Proteomes" id="UP000650511"/>
    </source>
</evidence>
<comment type="caution">
    <text evidence="4">The sequence shown here is derived from an EMBL/GenBank/DDBJ whole genome shotgun (WGS) entry which is preliminary data.</text>
</comment>
<sequence length="301" mass="31659">MSDPGDRTDGRTGVRTSKPPAPASLEARASLARLEAVVAELDSVAVGLSGGVDSSLLAAVCSRVLGGAAVAVVARSPSLPARELDGALAVAGRIGIDVEVVDTAEVADARYAANPRNRCRFCKDHQFAALREVADRRGLHSLAHGEVLDDLDDHRPGRAAAAEWGMRAPLREAGLDKTAVRALAHELDLPVWDKPAFACLASRIPTGETVTPAKLARIEAAEQALYELGFRAFRVRHHDELARVELPAADLARAVAQREAIVAGVQEAGYDHVTLDLGGLREEASPPVESGRLLPVVGSPA</sequence>
<dbReference type="GO" id="GO:0016783">
    <property type="term" value="F:sulfurtransferase activity"/>
    <property type="evidence" value="ECO:0007669"/>
    <property type="project" value="InterPro"/>
</dbReference>
<dbReference type="GO" id="GO:0016787">
    <property type="term" value="F:hydrolase activity"/>
    <property type="evidence" value="ECO:0007669"/>
    <property type="project" value="UniProtKB-KW"/>
</dbReference>
<dbReference type="InterPro" id="IPR052188">
    <property type="entry name" value="Ni-pincer_cofactor_biosynth"/>
</dbReference>
<evidence type="ECO:0000256" key="2">
    <source>
        <dbReference type="SAM" id="MobiDB-lite"/>
    </source>
</evidence>
<dbReference type="Proteomes" id="UP000650511">
    <property type="component" value="Unassembled WGS sequence"/>
</dbReference>
<accession>A0A8J3EQL0</accession>
<dbReference type="InterPro" id="IPR022310">
    <property type="entry name" value="NAD/GMP_synthase"/>
</dbReference>
<gene>
    <name evidence="4" type="ORF">GCM10011354_00760</name>
</gene>
<dbReference type="NCBIfam" id="TIGR00268">
    <property type="entry name" value="ATP-dependent sacrificial sulfur transferase LarE"/>
    <property type="match status" value="1"/>
</dbReference>
<feature type="region of interest" description="Disordered" evidence="2">
    <location>
        <begin position="1"/>
        <end position="22"/>
    </location>
</feature>
<reference evidence="4" key="1">
    <citation type="journal article" date="2014" name="Int. J. Syst. Evol. Microbiol.">
        <title>Complete genome sequence of Corynebacterium casei LMG S-19264T (=DSM 44701T), isolated from a smear-ripened cheese.</title>
        <authorList>
            <consortium name="US DOE Joint Genome Institute (JGI-PGF)"/>
            <person name="Walter F."/>
            <person name="Albersmeier A."/>
            <person name="Kalinowski J."/>
            <person name="Ruckert C."/>
        </authorList>
    </citation>
    <scope>NUCLEOTIDE SEQUENCE</scope>
    <source>
        <strain evidence="4">CGMCC 1.14988</strain>
    </source>
</reference>
<dbReference type="PANTHER" id="PTHR43169:SF2">
    <property type="entry name" value="NAD_GMP SYNTHASE DOMAIN-CONTAINING PROTEIN"/>
    <property type="match status" value="1"/>
</dbReference>
<evidence type="ECO:0000256" key="1">
    <source>
        <dbReference type="PIRSR" id="PIRSR006661-1"/>
    </source>
</evidence>
<dbReference type="Gene3D" id="3.40.50.620">
    <property type="entry name" value="HUPs"/>
    <property type="match status" value="1"/>
</dbReference>
<keyword evidence="5" id="KW-1185">Reference proteome</keyword>
<dbReference type="Pfam" id="PF02540">
    <property type="entry name" value="NAD_synthase"/>
    <property type="match status" value="1"/>
</dbReference>
<dbReference type="AlphaFoldDB" id="A0A8J3EQL0"/>
<name>A0A8J3EQL0_9ACTN</name>
<dbReference type="PIRSF" id="PIRSF006661">
    <property type="entry name" value="PP-lp_UCP006661"/>
    <property type="match status" value="1"/>
</dbReference>
<evidence type="ECO:0000313" key="4">
    <source>
        <dbReference type="EMBL" id="GGI02557.1"/>
    </source>
</evidence>
<keyword evidence="4" id="KW-0378">Hydrolase</keyword>
<proteinExistence type="predicted"/>
<evidence type="ECO:0000259" key="3">
    <source>
        <dbReference type="Pfam" id="PF02540"/>
    </source>
</evidence>
<dbReference type="InterPro" id="IPR005232">
    <property type="entry name" value="LarE"/>
</dbReference>
<dbReference type="OrthoDB" id="9776919at2"/>
<dbReference type="GO" id="GO:0006163">
    <property type="term" value="P:purine nucleotide metabolic process"/>
    <property type="evidence" value="ECO:0007669"/>
    <property type="project" value="UniProtKB-ARBA"/>
</dbReference>